<gene>
    <name evidence="10" type="primary">ORF121813</name>
</gene>
<feature type="chain" id="PRO_5025096426" description="Carbonic anhydrase" evidence="8">
    <location>
        <begin position="20"/>
        <end position="210"/>
    </location>
</feature>
<feature type="signal peptide" evidence="8">
    <location>
        <begin position="1"/>
        <end position="19"/>
    </location>
</feature>
<evidence type="ECO:0000256" key="1">
    <source>
        <dbReference type="ARBA" id="ARBA00002904"/>
    </source>
</evidence>
<dbReference type="InterPro" id="IPR023561">
    <property type="entry name" value="Carbonic_anhydrase_a-class"/>
</dbReference>
<dbReference type="InterPro" id="IPR001148">
    <property type="entry name" value="CA_dom"/>
</dbReference>
<comment type="similarity">
    <text evidence="2 8">Belongs to the alpha-carbonic anhydrase family.</text>
</comment>
<feature type="domain" description="Alpha-carbonic anhydrase" evidence="9">
    <location>
        <begin position="20"/>
        <end position="210"/>
    </location>
</feature>
<comment type="function">
    <text evidence="1 8">Reversible hydration of carbon dioxide.</text>
</comment>
<proteinExistence type="inferred from homology"/>
<keyword evidence="5 8" id="KW-0862">Zinc</keyword>
<evidence type="ECO:0000256" key="6">
    <source>
        <dbReference type="ARBA" id="ARBA00023239"/>
    </source>
</evidence>
<evidence type="ECO:0000259" key="9">
    <source>
        <dbReference type="PROSITE" id="PS51144"/>
    </source>
</evidence>
<dbReference type="GO" id="GO:0008270">
    <property type="term" value="F:zinc ion binding"/>
    <property type="evidence" value="ECO:0007669"/>
    <property type="project" value="UniProtKB-UniRule"/>
</dbReference>
<comment type="catalytic activity">
    <reaction evidence="7 8">
        <text>hydrogencarbonate + H(+) = CO2 + H2O</text>
        <dbReference type="Rhea" id="RHEA:10748"/>
        <dbReference type="ChEBI" id="CHEBI:15377"/>
        <dbReference type="ChEBI" id="CHEBI:15378"/>
        <dbReference type="ChEBI" id="CHEBI:16526"/>
        <dbReference type="ChEBI" id="CHEBI:17544"/>
        <dbReference type="EC" id="4.2.1.1"/>
    </reaction>
</comment>
<feature type="non-terminal residue" evidence="10">
    <location>
        <position position="210"/>
    </location>
</feature>
<reference evidence="10" key="1">
    <citation type="submission" date="2014-12" db="EMBL/GenBank/DDBJ databases">
        <title>Insight into the proteome of Arion vulgaris.</title>
        <authorList>
            <person name="Aradska J."/>
            <person name="Bulat T."/>
            <person name="Smidak R."/>
            <person name="Sarate P."/>
            <person name="Gangsoo J."/>
            <person name="Sialana F."/>
            <person name="Bilban M."/>
            <person name="Lubec G."/>
        </authorList>
    </citation>
    <scope>NUCLEOTIDE SEQUENCE</scope>
    <source>
        <tissue evidence="10">Skin</tissue>
    </source>
</reference>
<evidence type="ECO:0000256" key="2">
    <source>
        <dbReference type="ARBA" id="ARBA00010718"/>
    </source>
</evidence>
<dbReference type="PANTHER" id="PTHR18952">
    <property type="entry name" value="CARBONIC ANHYDRASE"/>
    <property type="match status" value="1"/>
</dbReference>
<dbReference type="InterPro" id="IPR018338">
    <property type="entry name" value="Carbonic_anhydrase_a-class_CS"/>
</dbReference>
<dbReference type="EC" id="4.2.1.1" evidence="3 8"/>
<keyword evidence="6 8" id="KW-0456">Lyase</keyword>
<dbReference type="AlphaFoldDB" id="A0A0B7AII7"/>
<evidence type="ECO:0000313" key="10">
    <source>
        <dbReference type="EMBL" id="CEK80623.1"/>
    </source>
</evidence>
<evidence type="ECO:0000256" key="3">
    <source>
        <dbReference type="ARBA" id="ARBA00012925"/>
    </source>
</evidence>
<dbReference type="PROSITE" id="PS51144">
    <property type="entry name" value="ALPHA_CA_2"/>
    <property type="match status" value="1"/>
</dbReference>
<comment type="cofactor">
    <cofactor evidence="8">
        <name>Zn(2+)</name>
        <dbReference type="ChEBI" id="CHEBI:29105"/>
    </cofactor>
</comment>
<dbReference type="PANTHER" id="PTHR18952:SF265">
    <property type="entry name" value="CARBONIC ANHYDRASE"/>
    <property type="match status" value="1"/>
</dbReference>
<keyword evidence="8" id="KW-0732">Signal</keyword>
<evidence type="ECO:0000256" key="4">
    <source>
        <dbReference type="ARBA" id="ARBA00022723"/>
    </source>
</evidence>
<dbReference type="GO" id="GO:0004089">
    <property type="term" value="F:carbonate dehydratase activity"/>
    <property type="evidence" value="ECO:0007669"/>
    <property type="project" value="UniProtKB-UniRule"/>
</dbReference>
<dbReference type="GO" id="GO:0005886">
    <property type="term" value="C:plasma membrane"/>
    <property type="evidence" value="ECO:0007669"/>
    <property type="project" value="TreeGrafter"/>
</dbReference>
<dbReference type="SUPFAM" id="SSF51069">
    <property type="entry name" value="Carbonic anhydrase"/>
    <property type="match status" value="1"/>
</dbReference>
<dbReference type="SMART" id="SM01057">
    <property type="entry name" value="Carb_anhydrase"/>
    <property type="match status" value="1"/>
</dbReference>
<sequence>MANVEFVVTFLLFIQRILAAEWSYSGSHGPQTWQNTSPACALNRQSPVDIHEGDVKPYTVTDPFVFTNYDAVLGVTMTLENNGHSAAVLLRGDTAVTVIGGGLPPGVYRALQFHFHWGANSNTGSEHLINSESYPMELHIVHMNTLYANISVAMSHADGLAVLGFMFQESPNVNNNNYASIVNGLSQIRASGTETTIPTTSLDSLLPTHF</sequence>
<organism evidence="10">
    <name type="scientific">Arion vulgaris</name>
    <dbReference type="NCBI Taxonomy" id="1028688"/>
    <lineage>
        <taxon>Eukaryota</taxon>
        <taxon>Metazoa</taxon>
        <taxon>Spiralia</taxon>
        <taxon>Lophotrochozoa</taxon>
        <taxon>Mollusca</taxon>
        <taxon>Gastropoda</taxon>
        <taxon>Heterobranchia</taxon>
        <taxon>Euthyneura</taxon>
        <taxon>Panpulmonata</taxon>
        <taxon>Eupulmonata</taxon>
        <taxon>Stylommatophora</taxon>
        <taxon>Helicina</taxon>
        <taxon>Arionoidea</taxon>
        <taxon>Arionidae</taxon>
        <taxon>Arion</taxon>
    </lineage>
</organism>
<dbReference type="PROSITE" id="PS00162">
    <property type="entry name" value="ALPHA_CA_1"/>
    <property type="match status" value="1"/>
</dbReference>
<keyword evidence="4 8" id="KW-0479">Metal-binding</keyword>
<dbReference type="Pfam" id="PF00194">
    <property type="entry name" value="Carb_anhydrase"/>
    <property type="match status" value="1"/>
</dbReference>
<dbReference type="Gene3D" id="3.10.200.10">
    <property type="entry name" value="Alpha carbonic anhydrase"/>
    <property type="match status" value="1"/>
</dbReference>
<protein>
    <recommendedName>
        <fullName evidence="3 8">Carbonic anhydrase</fullName>
        <ecNumber evidence="3 8">4.2.1.1</ecNumber>
    </recommendedName>
</protein>
<accession>A0A0B7AII7</accession>
<dbReference type="InterPro" id="IPR036398">
    <property type="entry name" value="CA_dom_sf"/>
</dbReference>
<dbReference type="EMBL" id="HACG01033758">
    <property type="protein sequence ID" value="CEK80623.1"/>
    <property type="molecule type" value="Transcribed_RNA"/>
</dbReference>
<evidence type="ECO:0000256" key="8">
    <source>
        <dbReference type="RuleBase" id="RU367011"/>
    </source>
</evidence>
<evidence type="ECO:0000256" key="5">
    <source>
        <dbReference type="ARBA" id="ARBA00022833"/>
    </source>
</evidence>
<evidence type="ECO:0000256" key="7">
    <source>
        <dbReference type="ARBA" id="ARBA00048348"/>
    </source>
</evidence>
<name>A0A0B7AII7_9EUPU</name>